<comment type="caution">
    <text evidence="1">The sequence shown here is derived from an EMBL/GenBank/DDBJ whole genome shotgun (WGS) entry which is preliminary data.</text>
</comment>
<sequence length="98" mass="11576">MIRRRIGTADIPRRLVHCRSASLFVISLKGRDSMSRSVRLENESTPESSDSSVSDCKMFLSETFPRMEANVRMKWKYFALLEILNVSLKYRMFQIYQY</sequence>
<accession>A0A8X7CT82</accession>
<organism evidence="1 2">
    <name type="scientific">Trichonephila inaurata madagascariensis</name>
    <dbReference type="NCBI Taxonomy" id="2747483"/>
    <lineage>
        <taxon>Eukaryota</taxon>
        <taxon>Metazoa</taxon>
        <taxon>Ecdysozoa</taxon>
        <taxon>Arthropoda</taxon>
        <taxon>Chelicerata</taxon>
        <taxon>Arachnida</taxon>
        <taxon>Araneae</taxon>
        <taxon>Araneomorphae</taxon>
        <taxon>Entelegynae</taxon>
        <taxon>Araneoidea</taxon>
        <taxon>Nephilidae</taxon>
        <taxon>Trichonephila</taxon>
        <taxon>Trichonephila inaurata</taxon>
    </lineage>
</organism>
<reference evidence="1" key="1">
    <citation type="submission" date="2020-08" db="EMBL/GenBank/DDBJ databases">
        <title>Multicomponent nature underlies the extraordinary mechanical properties of spider dragline silk.</title>
        <authorList>
            <person name="Kono N."/>
            <person name="Nakamura H."/>
            <person name="Mori M."/>
            <person name="Yoshida Y."/>
            <person name="Ohtoshi R."/>
            <person name="Malay A.D."/>
            <person name="Moran D.A.P."/>
            <person name="Tomita M."/>
            <person name="Numata K."/>
            <person name="Arakawa K."/>
        </authorList>
    </citation>
    <scope>NUCLEOTIDE SEQUENCE</scope>
</reference>
<evidence type="ECO:0000313" key="2">
    <source>
        <dbReference type="Proteomes" id="UP000886998"/>
    </source>
</evidence>
<dbReference type="AlphaFoldDB" id="A0A8X7CT82"/>
<gene>
    <name evidence="1" type="ORF">TNIN_129141</name>
</gene>
<evidence type="ECO:0000313" key="1">
    <source>
        <dbReference type="EMBL" id="GFY77915.1"/>
    </source>
</evidence>
<keyword evidence="2" id="KW-1185">Reference proteome</keyword>
<protein>
    <submittedName>
        <fullName evidence="1">Uncharacterized protein</fullName>
    </submittedName>
</protein>
<dbReference type="EMBL" id="BMAV01022702">
    <property type="protein sequence ID" value="GFY77915.1"/>
    <property type="molecule type" value="Genomic_DNA"/>
</dbReference>
<name>A0A8X7CT82_9ARAC</name>
<proteinExistence type="predicted"/>
<dbReference type="Proteomes" id="UP000886998">
    <property type="component" value="Unassembled WGS sequence"/>
</dbReference>